<dbReference type="InterPro" id="IPR050482">
    <property type="entry name" value="Sensor_HK_TwoCompSys"/>
</dbReference>
<dbReference type="Gene3D" id="3.30.565.10">
    <property type="entry name" value="Histidine kinase-like ATPase, C-terminal domain"/>
    <property type="match status" value="1"/>
</dbReference>
<feature type="transmembrane region" description="Helical" evidence="8">
    <location>
        <begin position="75"/>
        <end position="94"/>
    </location>
</feature>
<dbReference type="SUPFAM" id="SSF55874">
    <property type="entry name" value="ATPase domain of HSP90 chaperone/DNA topoisomerase II/histidine kinase"/>
    <property type="match status" value="1"/>
</dbReference>
<dbReference type="EMBL" id="UOEK01000262">
    <property type="protein sequence ID" value="VAW03571.1"/>
    <property type="molecule type" value="Genomic_DNA"/>
</dbReference>
<evidence type="ECO:0000256" key="3">
    <source>
        <dbReference type="ARBA" id="ARBA00022553"/>
    </source>
</evidence>
<dbReference type="Pfam" id="PF07730">
    <property type="entry name" value="HisKA_3"/>
    <property type="match status" value="1"/>
</dbReference>
<proteinExistence type="predicted"/>
<keyword evidence="6" id="KW-0418">Kinase</keyword>
<evidence type="ECO:0000256" key="5">
    <source>
        <dbReference type="ARBA" id="ARBA00022741"/>
    </source>
</evidence>
<keyword evidence="8" id="KW-1133">Transmembrane helix</keyword>
<dbReference type="InterPro" id="IPR011712">
    <property type="entry name" value="Sig_transdc_His_kin_sub3_dim/P"/>
</dbReference>
<dbReference type="GO" id="GO:0005524">
    <property type="term" value="F:ATP binding"/>
    <property type="evidence" value="ECO:0007669"/>
    <property type="project" value="UniProtKB-KW"/>
</dbReference>
<keyword evidence="8" id="KW-0812">Transmembrane</keyword>
<dbReference type="PANTHER" id="PTHR24421">
    <property type="entry name" value="NITRATE/NITRITE SENSOR PROTEIN NARX-RELATED"/>
    <property type="match status" value="1"/>
</dbReference>
<dbReference type="InterPro" id="IPR036890">
    <property type="entry name" value="HATPase_C_sf"/>
</dbReference>
<feature type="transmembrane region" description="Helical" evidence="8">
    <location>
        <begin position="126"/>
        <end position="145"/>
    </location>
</feature>
<keyword evidence="3" id="KW-0597">Phosphoprotein</keyword>
<sequence>MISGDTSQALPPTDAWELRFDWILSVFMWLAFVFGVALANAADIRPTTLVWSAGVTGLYATILQVMPRQARRQQWVGELVALIGIGVAIWSISITNGIDSPFLIFLAVPTVYASGVLGFRTGIETAILSTAGLMFVATSLGQSMFGTQTLQAGFLYVLISVTFAQGRRLVSEGQVRQDELIAENAAAQQRMTRLATAHNLLTSLGDLATVSELNPMSVGDAALRDLAAAVPFARGVVSITGEDGYTVVAERGPEDALGTPLSYTVSLGERTLGRLELWQSPETSIAHHQELILETLRPLALAFDNIVLLREIARRAVVEERTRVARDLHDNIGPGLASIGLGIDMAMMDTSTSEGGIRHLDSLRSNVAMLVQAVRETVEDLRSPTLESLSDHAHSLGYDIGSPGPALSIELRERRTPPTAVASEIKAIIAEAVRNAVHHAQATTITIHGDADAAEGTVMITDDGLGFDPAKRPAGHYGLIGMKERATSIGGSVSLDSAPGRGTTVTVTWKVDAS</sequence>
<keyword evidence="8" id="KW-0472">Membrane</keyword>
<name>A0A3B0SBI6_9ZZZZ</name>
<accession>A0A3B0SBI6</accession>
<dbReference type="AlphaFoldDB" id="A0A3B0SBI6"/>
<reference evidence="10" key="1">
    <citation type="submission" date="2018-06" db="EMBL/GenBank/DDBJ databases">
        <authorList>
            <person name="Zhirakovskaya E."/>
        </authorList>
    </citation>
    <scope>NUCLEOTIDE SEQUENCE</scope>
</reference>
<feature type="transmembrane region" description="Helical" evidence="8">
    <location>
        <begin position="20"/>
        <end position="42"/>
    </location>
</feature>
<evidence type="ECO:0000256" key="2">
    <source>
        <dbReference type="ARBA" id="ARBA00012438"/>
    </source>
</evidence>
<comment type="catalytic activity">
    <reaction evidence="1">
        <text>ATP + protein L-histidine = ADP + protein N-phospho-L-histidine.</text>
        <dbReference type="EC" id="2.7.13.3"/>
    </reaction>
</comment>
<evidence type="ECO:0000259" key="9">
    <source>
        <dbReference type="SMART" id="SM00387"/>
    </source>
</evidence>
<evidence type="ECO:0000256" key="8">
    <source>
        <dbReference type="SAM" id="Phobius"/>
    </source>
</evidence>
<dbReference type="SMART" id="SM00387">
    <property type="entry name" value="HATPase_c"/>
    <property type="match status" value="1"/>
</dbReference>
<feature type="domain" description="Histidine kinase/HSP90-like ATPase" evidence="9">
    <location>
        <begin position="420"/>
        <end position="513"/>
    </location>
</feature>
<dbReference type="GO" id="GO:0000155">
    <property type="term" value="F:phosphorelay sensor kinase activity"/>
    <property type="evidence" value="ECO:0007669"/>
    <property type="project" value="InterPro"/>
</dbReference>
<gene>
    <name evidence="10" type="ORF">MNBD_ACTINO02-2593</name>
</gene>
<dbReference type="Gene3D" id="1.20.5.1930">
    <property type="match status" value="1"/>
</dbReference>
<feature type="transmembrane region" description="Helical" evidence="8">
    <location>
        <begin position="100"/>
        <end position="119"/>
    </location>
</feature>
<organism evidence="10">
    <name type="scientific">hydrothermal vent metagenome</name>
    <dbReference type="NCBI Taxonomy" id="652676"/>
    <lineage>
        <taxon>unclassified sequences</taxon>
        <taxon>metagenomes</taxon>
        <taxon>ecological metagenomes</taxon>
    </lineage>
</organism>
<keyword evidence="5" id="KW-0547">Nucleotide-binding</keyword>
<evidence type="ECO:0000256" key="7">
    <source>
        <dbReference type="ARBA" id="ARBA00022840"/>
    </source>
</evidence>
<dbReference type="EC" id="2.7.13.3" evidence="2"/>
<protein>
    <recommendedName>
        <fullName evidence="2">histidine kinase</fullName>
        <ecNumber evidence="2">2.7.13.3</ecNumber>
    </recommendedName>
</protein>
<evidence type="ECO:0000256" key="4">
    <source>
        <dbReference type="ARBA" id="ARBA00022679"/>
    </source>
</evidence>
<dbReference type="Pfam" id="PF02518">
    <property type="entry name" value="HATPase_c"/>
    <property type="match status" value="1"/>
</dbReference>
<dbReference type="GO" id="GO:0016020">
    <property type="term" value="C:membrane"/>
    <property type="evidence" value="ECO:0007669"/>
    <property type="project" value="InterPro"/>
</dbReference>
<keyword evidence="7" id="KW-0067">ATP-binding</keyword>
<evidence type="ECO:0000313" key="10">
    <source>
        <dbReference type="EMBL" id="VAW03571.1"/>
    </source>
</evidence>
<dbReference type="InterPro" id="IPR003594">
    <property type="entry name" value="HATPase_dom"/>
</dbReference>
<dbReference type="GO" id="GO:0046983">
    <property type="term" value="F:protein dimerization activity"/>
    <property type="evidence" value="ECO:0007669"/>
    <property type="project" value="InterPro"/>
</dbReference>
<evidence type="ECO:0000256" key="6">
    <source>
        <dbReference type="ARBA" id="ARBA00022777"/>
    </source>
</evidence>
<dbReference type="PANTHER" id="PTHR24421:SF10">
    <property type="entry name" value="NITRATE_NITRITE SENSOR PROTEIN NARQ"/>
    <property type="match status" value="1"/>
</dbReference>
<dbReference type="CDD" id="cd16917">
    <property type="entry name" value="HATPase_UhpB-NarQ-NarX-like"/>
    <property type="match status" value="1"/>
</dbReference>
<keyword evidence="4" id="KW-0808">Transferase</keyword>
<evidence type="ECO:0000256" key="1">
    <source>
        <dbReference type="ARBA" id="ARBA00000085"/>
    </source>
</evidence>